<feature type="compositionally biased region" description="Basic and acidic residues" evidence="1">
    <location>
        <begin position="219"/>
        <end position="229"/>
    </location>
</feature>
<feature type="compositionally biased region" description="Low complexity" evidence="1">
    <location>
        <begin position="1164"/>
        <end position="1177"/>
    </location>
</feature>
<dbReference type="SMART" id="SM00160">
    <property type="entry name" value="RanBD"/>
    <property type="match status" value="1"/>
</dbReference>
<feature type="region of interest" description="Disordered" evidence="1">
    <location>
        <begin position="334"/>
        <end position="630"/>
    </location>
</feature>
<feature type="compositionally biased region" description="Low complexity" evidence="1">
    <location>
        <begin position="134"/>
        <end position="150"/>
    </location>
</feature>
<feature type="compositionally biased region" description="Basic and acidic residues" evidence="1">
    <location>
        <begin position="884"/>
        <end position="896"/>
    </location>
</feature>
<dbReference type="CDD" id="cd13170">
    <property type="entry name" value="RanBD_NUP50"/>
    <property type="match status" value="1"/>
</dbReference>
<feature type="compositionally biased region" description="Basic and acidic residues" evidence="1">
    <location>
        <begin position="335"/>
        <end position="346"/>
    </location>
</feature>
<feature type="compositionally biased region" description="Low complexity" evidence="1">
    <location>
        <begin position="604"/>
        <end position="617"/>
    </location>
</feature>
<evidence type="ECO:0000259" key="2">
    <source>
        <dbReference type="PROSITE" id="PS50196"/>
    </source>
</evidence>
<feature type="compositionally biased region" description="Polar residues" evidence="1">
    <location>
        <begin position="976"/>
        <end position="986"/>
    </location>
</feature>
<dbReference type="PROSITE" id="PS50196">
    <property type="entry name" value="RANBD1"/>
    <property type="match status" value="1"/>
</dbReference>
<feature type="compositionally biased region" description="Basic residues" evidence="1">
    <location>
        <begin position="37"/>
        <end position="48"/>
    </location>
</feature>
<dbReference type="PANTHER" id="PTHR38697">
    <property type="entry name" value="NUCLEAR PORE COMPLEX PROTEIN SIMILAR TO S. CEREVISIAE NUP2 (EUROFUNG)"/>
    <property type="match status" value="1"/>
</dbReference>
<feature type="region of interest" description="Disordered" evidence="1">
    <location>
        <begin position="947"/>
        <end position="1207"/>
    </location>
</feature>
<dbReference type="SUPFAM" id="SSF50729">
    <property type="entry name" value="PH domain-like"/>
    <property type="match status" value="1"/>
</dbReference>
<feature type="compositionally biased region" description="Low complexity" evidence="1">
    <location>
        <begin position="485"/>
        <end position="495"/>
    </location>
</feature>
<feature type="compositionally biased region" description="Low complexity" evidence="1">
    <location>
        <begin position="514"/>
        <end position="543"/>
    </location>
</feature>
<gene>
    <name evidence="3" type="ORF">C1H76_3056</name>
</gene>
<feature type="domain" description="RanBD1" evidence="2">
    <location>
        <begin position="1217"/>
        <end position="1328"/>
    </location>
</feature>
<feature type="compositionally biased region" description="Polar residues" evidence="1">
    <location>
        <begin position="544"/>
        <end position="571"/>
    </location>
</feature>
<evidence type="ECO:0000313" key="4">
    <source>
        <dbReference type="Proteomes" id="UP000308133"/>
    </source>
</evidence>
<evidence type="ECO:0000313" key="3">
    <source>
        <dbReference type="EMBL" id="TKX24449.1"/>
    </source>
</evidence>
<feature type="region of interest" description="Disordered" evidence="1">
    <location>
        <begin position="693"/>
        <end position="922"/>
    </location>
</feature>
<dbReference type="InterPro" id="IPR053074">
    <property type="entry name" value="NPC_Nucleoporin"/>
</dbReference>
<dbReference type="EMBL" id="PTQR01000039">
    <property type="protein sequence ID" value="TKX24449.1"/>
    <property type="molecule type" value="Genomic_DNA"/>
</dbReference>
<feature type="compositionally biased region" description="Basic and acidic residues" evidence="1">
    <location>
        <begin position="907"/>
        <end position="920"/>
    </location>
</feature>
<feature type="compositionally biased region" description="Polar residues" evidence="1">
    <location>
        <begin position="174"/>
        <end position="217"/>
    </location>
</feature>
<feature type="compositionally biased region" description="Low complexity" evidence="1">
    <location>
        <begin position="430"/>
        <end position="450"/>
    </location>
</feature>
<sequence length="1328" mass="138305">MSKRGMDIQGGADRYGGQDGSETPMDTPRQATAAQMARRKIATVKRPTRSTSPNKTIPSFGGFGSQQQPAMNSQPPQSGFSFGQNGANGAPTMSNGFTFGQSQPQAQPATNGGFAFGQSQPAANSFTFGQQAPAQSGGFSFNAGSSAVSFPGANGTNSFSSTNRGQTGAGSGFQGSIFNIPGSTNSSQQTQGMTNGFSFGSNKASTTPSSPAQSFNSGDADRKEIEQKEPYLTSEQQKKVEELVENHLPDSPSSYQKEALDLLPQGIVSQVAQLLRSLPSPGPESPRNVMSLLVKPYRAKSKEAWVTDAERNELKSSAPGLTPEQQSKLAQIVKDNVEPLRSKNDNDLPSLEYLPNDVQRQMLEFVRKPTEDQSAATPKSANIFGLSDGASQEKSASAFGASTEEQPKANPFASIKSGSNSPAPAPSKPSTPFTFSSPTSASPAQTPLPAFSFSKPTEPPPSVPAAKSPEPPKQSSEDTPAKPNPFSAVARSVSPSPSPGKAQDSGSQSIFQKSTTNGTSAGSASTPFKFQSNTTNGTSASATPAKQPSFSFGNLSKTPAPSANNIFNTGSAPTPPATAPAQKTMPSFSQQSSGPPPSKPVFNAASQKQQAPHQQQATPGNKTTVPLPSTYVPSPSDDLVTLVAKTGVLNACFRGFVKTLPTYTDWSAPVTYYLQELQKLKDAVKIREAEMDAAGIKPAPQTAQPPSTGKPPAPRDMLPASTGKRPSERLPDNSAGQAEDSPAKRQKATPGFKISSPSKPLSNTASLFDNILSSPDTSAAAASPTKSPPKAPAAAPVSSSPFKFQPSTGSTPTQSNTSGSVASPFQFKPPAASATPASSAPAPSFQVPKFGNAAAGSQSSGPPKFGGGSSANFLSAFGAQAAKQAEKDKEKQKAEDFDSDEDDEAEWEKQYQEKQAEKKRQLAQTANKVMKNIDGKFVWVDADESDTIPEPVAKPASPTESGSAAAAPGNPFANLAKSTTTQQPNGQKALPSAPQQGADEVDDDEDETANVVAQTPAKSGGLFDRIGKNSDGTLEREQQAAASKPLFSFSTSTPAADKTWKPETPIKFNSSAETPGSTTPTGSPAKSLFSFGNTAPTPSAGLPKFNFGGPANNNSSKPAEAKPFGSLFSTNGASASQPTPNVGFKFGGAPSTSSIFSAPQSGNAAPSLFSSAPASRATTPGATTADETSTAAGTDNEEDAAPPEEQRDLTALSAEEKRTEDVLFEFKARCRKFVKGADNPWDNKGVGILRLLKNKDTGNHRVLMRLSPGGQIVINANLMKNKDLYDVQSGKNVKMVFAEKEGELSTYLVTFGAKESAEDLLGKIKSAA</sequence>
<proteinExistence type="predicted"/>
<feature type="compositionally biased region" description="Polar residues" evidence="1">
    <location>
        <begin position="1178"/>
        <end position="1193"/>
    </location>
</feature>
<feature type="compositionally biased region" description="Low complexity" evidence="1">
    <location>
        <begin position="792"/>
        <end position="801"/>
    </location>
</feature>
<dbReference type="Gene3D" id="2.30.29.30">
    <property type="entry name" value="Pleckstrin-homology domain (PH domain)/Phosphotyrosine-binding domain (PTB)"/>
    <property type="match status" value="1"/>
</dbReference>
<dbReference type="Pfam" id="PF00638">
    <property type="entry name" value="Ran_BP1"/>
    <property type="match status" value="1"/>
</dbReference>
<feature type="compositionally biased region" description="Low complexity" evidence="1">
    <location>
        <begin position="1070"/>
        <end position="1085"/>
    </location>
</feature>
<feature type="compositionally biased region" description="Polar residues" evidence="1">
    <location>
        <begin position="618"/>
        <end position="630"/>
    </location>
</feature>
<dbReference type="Proteomes" id="UP000308133">
    <property type="component" value="Unassembled WGS sequence"/>
</dbReference>
<feature type="compositionally biased region" description="Polar residues" evidence="1">
    <location>
        <begin position="504"/>
        <end position="513"/>
    </location>
</feature>
<feature type="compositionally biased region" description="Polar residues" evidence="1">
    <location>
        <begin position="117"/>
        <end position="133"/>
    </location>
</feature>
<feature type="compositionally biased region" description="Polar residues" evidence="1">
    <location>
        <begin position="1150"/>
        <end position="1163"/>
    </location>
</feature>
<reference evidence="3 4" key="1">
    <citation type="submission" date="2018-02" db="EMBL/GenBank/DDBJ databases">
        <title>Draft genome sequences of Elsinoe sp., causing black scab on jojoba.</title>
        <authorList>
            <person name="Stodart B."/>
            <person name="Jeffress S."/>
            <person name="Ash G."/>
            <person name="Arun Chinnappa K."/>
        </authorList>
    </citation>
    <scope>NUCLEOTIDE SEQUENCE [LARGE SCALE GENOMIC DNA]</scope>
    <source>
        <strain evidence="3 4">Hillstone_2</strain>
    </source>
</reference>
<feature type="compositionally biased region" description="Basic and acidic residues" evidence="1">
    <location>
        <begin position="236"/>
        <end position="248"/>
    </location>
</feature>
<feature type="compositionally biased region" description="Basic and acidic residues" evidence="1">
    <location>
        <begin position="1025"/>
        <end position="1038"/>
    </location>
</feature>
<feature type="compositionally biased region" description="Polar residues" evidence="1">
    <location>
        <begin position="805"/>
        <end position="823"/>
    </location>
</feature>
<comment type="caution">
    <text evidence="3">The sequence shown here is derived from an EMBL/GenBank/DDBJ whole genome shotgun (WGS) entry which is preliminary data.</text>
</comment>
<organism evidence="3 4">
    <name type="scientific">Elsinoe australis</name>
    <dbReference type="NCBI Taxonomy" id="40998"/>
    <lineage>
        <taxon>Eukaryota</taxon>
        <taxon>Fungi</taxon>
        <taxon>Dikarya</taxon>
        <taxon>Ascomycota</taxon>
        <taxon>Pezizomycotina</taxon>
        <taxon>Dothideomycetes</taxon>
        <taxon>Dothideomycetidae</taxon>
        <taxon>Myriangiales</taxon>
        <taxon>Elsinoaceae</taxon>
        <taxon>Elsinoe</taxon>
    </lineage>
</organism>
<name>A0A4U7B139_9PEZI</name>
<feature type="region of interest" description="Disordered" evidence="1">
    <location>
        <begin position="1"/>
        <end position="257"/>
    </location>
</feature>
<feature type="compositionally biased region" description="Polar residues" evidence="1">
    <location>
        <begin position="65"/>
        <end position="110"/>
    </location>
</feature>
<evidence type="ECO:0000256" key="1">
    <source>
        <dbReference type="SAM" id="MobiDB-lite"/>
    </source>
</evidence>
<feature type="compositionally biased region" description="Acidic residues" evidence="1">
    <location>
        <begin position="897"/>
        <end position="906"/>
    </location>
</feature>
<dbReference type="InterPro" id="IPR000156">
    <property type="entry name" value="Ran_bind_dom"/>
</dbReference>
<feature type="compositionally biased region" description="Polar residues" evidence="1">
    <location>
        <begin position="1127"/>
        <end position="1140"/>
    </location>
</feature>
<feature type="compositionally biased region" description="Polar residues" evidence="1">
    <location>
        <begin position="154"/>
        <end position="166"/>
    </location>
</feature>
<feature type="compositionally biased region" description="Polar residues" evidence="1">
    <location>
        <begin position="755"/>
        <end position="767"/>
    </location>
</feature>
<protein>
    <submittedName>
        <fullName evidence="3">RanBP1 domain-containing protein 2</fullName>
    </submittedName>
</protein>
<feature type="compositionally biased region" description="Low complexity" evidence="1">
    <location>
        <begin position="829"/>
        <end position="844"/>
    </location>
</feature>
<dbReference type="InterPro" id="IPR011993">
    <property type="entry name" value="PH-like_dom_sf"/>
</dbReference>
<feature type="compositionally biased region" description="Low complexity" evidence="1">
    <location>
        <begin position="773"/>
        <end position="785"/>
    </location>
</feature>
<feature type="compositionally biased region" description="Acidic residues" evidence="1">
    <location>
        <begin position="999"/>
        <end position="1008"/>
    </location>
</feature>
<accession>A0A4U7B139</accession>
<dbReference type="PANTHER" id="PTHR38697:SF1">
    <property type="entry name" value="NUCLEAR PORE COMPLEX PROTEIN SIMILAR TO S. CEREVISIAE NUP2 (EUROFUNG)"/>
    <property type="match status" value="1"/>
</dbReference>